<dbReference type="InterPro" id="IPR014710">
    <property type="entry name" value="RmlC-like_jellyroll"/>
</dbReference>
<proteinExistence type="predicted"/>
<evidence type="ECO:0000313" key="4">
    <source>
        <dbReference type="Proteomes" id="UP000295344"/>
    </source>
</evidence>
<gene>
    <name evidence="3" type="ORF">CLV52_2749</name>
</gene>
<dbReference type="InterPro" id="IPR010982">
    <property type="entry name" value="Lambda_DNA-bd_dom_sf"/>
</dbReference>
<evidence type="ECO:0000259" key="2">
    <source>
        <dbReference type="PROSITE" id="PS50943"/>
    </source>
</evidence>
<dbReference type="InterPro" id="IPR013096">
    <property type="entry name" value="Cupin_2"/>
</dbReference>
<evidence type="ECO:0000313" key="3">
    <source>
        <dbReference type="EMBL" id="TDS75642.1"/>
    </source>
</evidence>
<dbReference type="GO" id="GO:0003677">
    <property type="term" value="F:DNA binding"/>
    <property type="evidence" value="ECO:0007669"/>
    <property type="project" value="UniProtKB-KW"/>
</dbReference>
<dbReference type="Gene3D" id="1.10.260.40">
    <property type="entry name" value="lambda repressor-like DNA-binding domains"/>
    <property type="match status" value="1"/>
</dbReference>
<dbReference type="SMART" id="SM00530">
    <property type="entry name" value="HTH_XRE"/>
    <property type="match status" value="1"/>
</dbReference>
<dbReference type="CDD" id="cd00093">
    <property type="entry name" value="HTH_XRE"/>
    <property type="match status" value="1"/>
</dbReference>
<keyword evidence="4" id="KW-1185">Reference proteome</keyword>
<dbReference type="EMBL" id="SOAM01000003">
    <property type="protein sequence ID" value="TDS75642.1"/>
    <property type="molecule type" value="Genomic_DNA"/>
</dbReference>
<dbReference type="GO" id="GO:0005829">
    <property type="term" value="C:cytosol"/>
    <property type="evidence" value="ECO:0007669"/>
    <property type="project" value="TreeGrafter"/>
</dbReference>
<keyword evidence="1" id="KW-0238">DNA-binding</keyword>
<organism evidence="3 4">
    <name type="scientific">Amnibacterium kyonggiense</name>
    <dbReference type="NCBI Taxonomy" id="595671"/>
    <lineage>
        <taxon>Bacteria</taxon>
        <taxon>Bacillati</taxon>
        <taxon>Actinomycetota</taxon>
        <taxon>Actinomycetes</taxon>
        <taxon>Micrococcales</taxon>
        <taxon>Microbacteriaceae</taxon>
        <taxon>Amnibacterium</taxon>
    </lineage>
</organism>
<name>A0A4R7FIY0_9MICO</name>
<dbReference type="CDD" id="cd02209">
    <property type="entry name" value="cupin_XRE_C"/>
    <property type="match status" value="1"/>
</dbReference>
<protein>
    <submittedName>
        <fullName evidence="3">XRE family transcriptional regulator</fullName>
    </submittedName>
</protein>
<dbReference type="Gene3D" id="2.60.120.10">
    <property type="entry name" value="Jelly Rolls"/>
    <property type="match status" value="1"/>
</dbReference>
<dbReference type="PANTHER" id="PTHR46797:SF1">
    <property type="entry name" value="METHYLPHOSPHONATE SYNTHASE"/>
    <property type="match status" value="1"/>
</dbReference>
<dbReference type="SUPFAM" id="SSF47413">
    <property type="entry name" value="lambda repressor-like DNA-binding domains"/>
    <property type="match status" value="1"/>
</dbReference>
<dbReference type="Pfam" id="PF01381">
    <property type="entry name" value="HTH_3"/>
    <property type="match status" value="1"/>
</dbReference>
<comment type="caution">
    <text evidence="3">The sequence shown here is derived from an EMBL/GenBank/DDBJ whole genome shotgun (WGS) entry which is preliminary data.</text>
</comment>
<dbReference type="GO" id="GO:0003700">
    <property type="term" value="F:DNA-binding transcription factor activity"/>
    <property type="evidence" value="ECO:0007669"/>
    <property type="project" value="TreeGrafter"/>
</dbReference>
<dbReference type="InterPro" id="IPR011051">
    <property type="entry name" value="RmlC_Cupin_sf"/>
</dbReference>
<dbReference type="SUPFAM" id="SSF51182">
    <property type="entry name" value="RmlC-like cupins"/>
    <property type="match status" value="1"/>
</dbReference>
<dbReference type="RefSeq" id="WP_162850853.1">
    <property type="nucleotide sequence ID" value="NZ_BAAARP010000005.1"/>
</dbReference>
<accession>A0A4R7FIY0</accession>
<dbReference type="InterPro" id="IPR001387">
    <property type="entry name" value="Cro/C1-type_HTH"/>
</dbReference>
<dbReference type="PROSITE" id="PS50943">
    <property type="entry name" value="HTH_CROC1"/>
    <property type="match status" value="1"/>
</dbReference>
<evidence type="ECO:0000256" key="1">
    <source>
        <dbReference type="ARBA" id="ARBA00023125"/>
    </source>
</evidence>
<dbReference type="InterPro" id="IPR050807">
    <property type="entry name" value="TransReg_Diox_bact_type"/>
</dbReference>
<reference evidence="3 4" key="1">
    <citation type="submission" date="2019-03" db="EMBL/GenBank/DDBJ databases">
        <title>Genomic Encyclopedia of Archaeal and Bacterial Type Strains, Phase II (KMG-II): from individual species to whole genera.</title>
        <authorList>
            <person name="Goeker M."/>
        </authorList>
    </citation>
    <scope>NUCLEOTIDE SEQUENCE [LARGE SCALE GENOMIC DNA]</scope>
    <source>
        <strain evidence="3 4">DSM 24782</strain>
    </source>
</reference>
<dbReference type="AlphaFoldDB" id="A0A4R7FIY0"/>
<dbReference type="Pfam" id="PF07883">
    <property type="entry name" value="Cupin_2"/>
    <property type="match status" value="1"/>
</dbReference>
<feature type="domain" description="HTH cro/C1-type" evidence="2">
    <location>
        <begin position="16"/>
        <end position="70"/>
    </location>
</feature>
<dbReference type="PANTHER" id="PTHR46797">
    <property type="entry name" value="HTH-TYPE TRANSCRIPTIONAL REGULATOR"/>
    <property type="match status" value="1"/>
</dbReference>
<dbReference type="Proteomes" id="UP000295344">
    <property type="component" value="Unassembled WGS sequence"/>
</dbReference>
<sequence>MVDIRAFELGDLGFRLKEIRQAAGLSLRELARQAGVSPSLVSQIENGKSQPSVGTLYTFARLLGVSVDELFEADEQAHERALALEEQEQPDDEWHGTGRMNPVNAWHPSEYANRVSVVHPSHRPQITMAEGVVWERLAATPEHAVNFMKVTYASGATSSAGGEMVTHEGYEYALVLKGELVVTVGQEVFHLREGESFGFDCSIPHVHRNPGPGVFEGVWFVHGSSHHPPA</sequence>